<feature type="region of interest" description="Disordered" evidence="1">
    <location>
        <begin position="39"/>
        <end position="73"/>
    </location>
</feature>
<dbReference type="Proteomes" id="UP000066284">
    <property type="component" value="Chromosome 1"/>
</dbReference>
<dbReference type="KEGG" id="nio:NITINOP_3127"/>
<keyword evidence="3" id="KW-1185">Reference proteome</keyword>
<evidence type="ECO:0000256" key="1">
    <source>
        <dbReference type="SAM" id="MobiDB-lite"/>
    </source>
</evidence>
<dbReference type="EMBL" id="LN885086">
    <property type="protein sequence ID" value="CUQ68099.1"/>
    <property type="molecule type" value="Genomic_DNA"/>
</dbReference>
<protein>
    <submittedName>
        <fullName evidence="2">Uncharacterized protein</fullName>
    </submittedName>
</protein>
<evidence type="ECO:0000313" key="3">
    <source>
        <dbReference type="Proteomes" id="UP000066284"/>
    </source>
</evidence>
<proteinExistence type="predicted"/>
<sequence>MVPYPFSKGLFLYGEPLWVSREADDAALEAARLELEATLNRLTDQAEQEVSRPTTGVGRRSGPGDSEHSSTGV</sequence>
<gene>
    <name evidence="2" type="ORF">NITINOP_3127</name>
</gene>
<evidence type="ECO:0000313" key="2">
    <source>
        <dbReference type="EMBL" id="CUQ68099.1"/>
    </source>
</evidence>
<name>A0A0S4KUK8_9BACT</name>
<accession>A0A0S4KUK8</accession>
<reference evidence="3" key="1">
    <citation type="submission" date="2015-09" db="EMBL/GenBank/DDBJ databases">
        <authorList>
            <person name="Daims H."/>
        </authorList>
    </citation>
    <scope>NUCLEOTIDE SEQUENCE [LARGE SCALE GENOMIC DNA]</scope>
</reference>
<dbReference type="AlphaFoldDB" id="A0A0S4KUK8"/>
<organism evidence="2 3">
    <name type="scientific">Candidatus Nitrospira inopinata</name>
    <dbReference type="NCBI Taxonomy" id="1715989"/>
    <lineage>
        <taxon>Bacteria</taxon>
        <taxon>Pseudomonadati</taxon>
        <taxon>Nitrospirota</taxon>
        <taxon>Nitrospiria</taxon>
        <taxon>Nitrospirales</taxon>
        <taxon>Nitrospiraceae</taxon>
        <taxon>Nitrospira</taxon>
    </lineage>
</organism>